<keyword evidence="7" id="KW-0812">Transmembrane</keyword>
<feature type="domain" description="Histidine kinase" evidence="9">
    <location>
        <begin position="381"/>
        <end position="598"/>
    </location>
</feature>
<dbReference type="FunFam" id="3.30.565.10:FF:000006">
    <property type="entry name" value="Sensor histidine kinase WalK"/>
    <property type="match status" value="1"/>
</dbReference>
<evidence type="ECO:0000259" key="9">
    <source>
        <dbReference type="PROSITE" id="PS50109"/>
    </source>
</evidence>
<dbReference type="InterPro" id="IPR004358">
    <property type="entry name" value="Sig_transdc_His_kin-like_C"/>
</dbReference>
<protein>
    <recommendedName>
        <fullName evidence="2">histidine kinase</fullName>
        <ecNumber evidence="2">2.7.13.3</ecNumber>
    </recommendedName>
</protein>
<evidence type="ECO:0000256" key="5">
    <source>
        <dbReference type="ARBA" id="ARBA00022777"/>
    </source>
</evidence>
<dbReference type="SMART" id="SM00388">
    <property type="entry name" value="HisKA"/>
    <property type="match status" value="1"/>
</dbReference>
<keyword evidence="6" id="KW-0175">Coiled coil</keyword>
<dbReference type="Gene3D" id="3.30.565.10">
    <property type="entry name" value="Histidine kinase-like ATPase, C-terminal domain"/>
    <property type="match status" value="1"/>
</dbReference>
<organism evidence="10 11">
    <name type="scientific">Pseudotamlana haliotis</name>
    <dbReference type="NCBI Taxonomy" id="2614804"/>
    <lineage>
        <taxon>Bacteria</taxon>
        <taxon>Pseudomonadati</taxon>
        <taxon>Bacteroidota</taxon>
        <taxon>Flavobacteriia</taxon>
        <taxon>Flavobacteriales</taxon>
        <taxon>Flavobacteriaceae</taxon>
        <taxon>Pseudotamlana</taxon>
    </lineage>
</organism>
<dbReference type="SMART" id="SM00387">
    <property type="entry name" value="HATPase_c"/>
    <property type="match status" value="1"/>
</dbReference>
<comment type="caution">
    <text evidence="10">The sequence shown here is derived from an EMBL/GenBank/DDBJ whole genome shotgun (WGS) entry which is preliminary data.</text>
</comment>
<reference evidence="10 11" key="1">
    <citation type="submission" date="2019-09" db="EMBL/GenBank/DDBJ databases">
        <authorList>
            <person name="Cao W.R."/>
        </authorList>
    </citation>
    <scope>NUCLEOTIDE SEQUENCE [LARGE SCALE GENOMIC DNA]</scope>
    <source>
        <strain evidence="10 11">B1N29</strain>
    </source>
</reference>
<dbReference type="InterPro" id="IPR003661">
    <property type="entry name" value="HisK_dim/P_dom"/>
</dbReference>
<evidence type="ECO:0000256" key="8">
    <source>
        <dbReference type="SAM" id="SignalP"/>
    </source>
</evidence>
<dbReference type="RefSeq" id="WP_150940779.1">
    <property type="nucleotide sequence ID" value="NZ_WAAT01000051.1"/>
</dbReference>
<dbReference type="PRINTS" id="PR00344">
    <property type="entry name" value="BCTRLSENSOR"/>
</dbReference>
<name>A0A6N6MDG4_9FLAO</name>
<dbReference type="Gene3D" id="1.10.287.130">
    <property type="match status" value="1"/>
</dbReference>
<dbReference type="PANTHER" id="PTHR43304:SF1">
    <property type="entry name" value="PAC DOMAIN-CONTAINING PROTEIN"/>
    <property type="match status" value="1"/>
</dbReference>
<keyword evidence="8" id="KW-0732">Signal</keyword>
<dbReference type="EC" id="2.7.13.3" evidence="2"/>
<keyword evidence="7" id="KW-1133">Transmembrane helix</keyword>
<dbReference type="Pfam" id="PF13689">
    <property type="entry name" value="DUF4154"/>
    <property type="match status" value="1"/>
</dbReference>
<keyword evidence="7" id="KW-0472">Membrane</keyword>
<evidence type="ECO:0000256" key="4">
    <source>
        <dbReference type="ARBA" id="ARBA00022679"/>
    </source>
</evidence>
<dbReference type="AlphaFoldDB" id="A0A6N6MDG4"/>
<keyword evidence="11" id="KW-1185">Reference proteome</keyword>
<evidence type="ECO:0000256" key="1">
    <source>
        <dbReference type="ARBA" id="ARBA00000085"/>
    </source>
</evidence>
<dbReference type="Pfam" id="PF00512">
    <property type="entry name" value="HisKA"/>
    <property type="match status" value="1"/>
</dbReference>
<dbReference type="EMBL" id="WAAT01000051">
    <property type="protein sequence ID" value="KAB1066891.1"/>
    <property type="molecule type" value="Genomic_DNA"/>
</dbReference>
<dbReference type="SUPFAM" id="SSF55874">
    <property type="entry name" value="ATPase domain of HSP90 chaperone/DNA topoisomerase II/histidine kinase"/>
    <property type="match status" value="1"/>
</dbReference>
<evidence type="ECO:0000313" key="11">
    <source>
        <dbReference type="Proteomes" id="UP000441333"/>
    </source>
</evidence>
<dbReference type="PROSITE" id="PS50109">
    <property type="entry name" value="HIS_KIN"/>
    <property type="match status" value="1"/>
</dbReference>
<proteinExistence type="predicted"/>
<feature type="transmembrane region" description="Helical" evidence="7">
    <location>
        <begin position="322"/>
        <end position="341"/>
    </location>
</feature>
<feature type="coiled-coil region" evidence="6">
    <location>
        <begin position="288"/>
        <end position="315"/>
    </location>
</feature>
<evidence type="ECO:0000256" key="3">
    <source>
        <dbReference type="ARBA" id="ARBA00022553"/>
    </source>
</evidence>
<keyword evidence="4" id="KW-0808">Transferase</keyword>
<evidence type="ECO:0000313" key="10">
    <source>
        <dbReference type="EMBL" id="KAB1066891.1"/>
    </source>
</evidence>
<evidence type="ECO:0000256" key="2">
    <source>
        <dbReference type="ARBA" id="ARBA00012438"/>
    </source>
</evidence>
<dbReference type="InterPro" id="IPR052162">
    <property type="entry name" value="Sensor_kinase/Photoreceptor"/>
</dbReference>
<dbReference type="InterPro" id="IPR025293">
    <property type="entry name" value="YfiR/HmsC-like"/>
</dbReference>
<dbReference type="InterPro" id="IPR003594">
    <property type="entry name" value="HATPase_dom"/>
</dbReference>
<dbReference type="GO" id="GO:0000155">
    <property type="term" value="F:phosphorelay sensor kinase activity"/>
    <property type="evidence" value="ECO:0007669"/>
    <property type="project" value="InterPro"/>
</dbReference>
<feature type="chain" id="PRO_5026863272" description="histidine kinase" evidence="8">
    <location>
        <begin position="24"/>
        <end position="598"/>
    </location>
</feature>
<dbReference type="Proteomes" id="UP000441333">
    <property type="component" value="Unassembled WGS sequence"/>
</dbReference>
<comment type="catalytic activity">
    <reaction evidence="1">
        <text>ATP + protein L-histidine = ADP + protein N-phospho-L-histidine.</text>
        <dbReference type="EC" id="2.7.13.3"/>
    </reaction>
</comment>
<feature type="signal peptide" evidence="8">
    <location>
        <begin position="1"/>
        <end position="23"/>
    </location>
</feature>
<dbReference type="Pfam" id="PF02518">
    <property type="entry name" value="HATPase_c"/>
    <property type="match status" value="1"/>
</dbReference>
<evidence type="ECO:0000256" key="7">
    <source>
        <dbReference type="SAM" id="Phobius"/>
    </source>
</evidence>
<gene>
    <name evidence="10" type="ORF">F6U93_13640</name>
</gene>
<keyword evidence="3" id="KW-0597">Phosphoprotein</keyword>
<dbReference type="InterPro" id="IPR036097">
    <property type="entry name" value="HisK_dim/P_sf"/>
</dbReference>
<keyword evidence="5" id="KW-0418">Kinase</keyword>
<dbReference type="InterPro" id="IPR005467">
    <property type="entry name" value="His_kinase_dom"/>
</dbReference>
<accession>A0A6N6MDG4</accession>
<dbReference type="InterPro" id="IPR036890">
    <property type="entry name" value="HATPase_C_sf"/>
</dbReference>
<sequence length="598" mass="68517">MRIRTLKYVFIFFFLSWAHQGFSQSNLNPQIKRVKRALFIFNVAEQIYYNDTNTNPNFTIGVLGKDRTLIDLKAQAQRRQIKNKPVHVLSFNSIKDITDVDVVYVHHDNNFNVDYILNKISGNNTLLITEDFPFHSSMVNIVNIGDDFQYEINEDLLTSNNLSASLSLKENAISSIEKWKQIFQDTEDKLEETQEALEIAQDNIKHKDEDISLQNETISTISSQVRAQKNSLNTQQSEINALINLSEFQKKKYSEKLKIEAALEARILKQIDSLNAKKGLIHDNNSKIADQAATLNAQKQEIDTKEEKIAHINTNLSTQKTVNYLLLALLILFLIAALLLYRNYRFIKFLNNDLQEKNNDIFNKSLEIASKNKELEEFAYITSHDLKEPLTTISGLIDLLQDDYKDQLDEDAIISMNFISKSSNRMRNLIDALLNYSRLGKAKNKSDIDCNALVSDILNDLDHAIHRNKAKINCKDLPTVRASQVELSVLFQNLINNAIKFKKPEVSPLINISCTTTVPEHQTQVFWQFEISDNGIGIKPKHKDKIFAIFQRLHSRETYEGTGIGLAFCKKIIESLGGQIWFESTINKGTTFFFTIPK</sequence>
<dbReference type="CDD" id="cd00082">
    <property type="entry name" value="HisKA"/>
    <property type="match status" value="1"/>
</dbReference>
<dbReference type="PANTHER" id="PTHR43304">
    <property type="entry name" value="PHYTOCHROME-LIKE PROTEIN CPH1"/>
    <property type="match status" value="1"/>
</dbReference>
<dbReference type="SUPFAM" id="SSF47384">
    <property type="entry name" value="Homodimeric domain of signal transducing histidine kinase"/>
    <property type="match status" value="1"/>
</dbReference>
<feature type="coiled-coil region" evidence="6">
    <location>
        <begin position="176"/>
        <end position="210"/>
    </location>
</feature>
<evidence type="ECO:0000256" key="6">
    <source>
        <dbReference type="SAM" id="Coils"/>
    </source>
</evidence>